<evidence type="ECO:0000256" key="1">
    <source>
        <dbReference type="SAM" id="MobiDB-lite"/>
    </source>
</evidence>
<dbReference type="RefSeq" id="WP_158051906.1">
    <property type="nucleotide sequence ID" value="NZ_WBKB01000003.1"/>
</dbReference>
<accession>A0A7J5BCE3</accession>
<reference evidence="2 3" key="1">
    <citation type="submission" date="2019-09" db="EMBL/GenBank/DDBJ databases">
        <title>Phylogeny of genus Pseudoclavibacter and closely related genus.</title>
        <authorList>
            <person name="Li Y."/>
        </authorList>
    </citation>
    <scope>NUCLEOTIDE SEQUENCE [LARGE SCALE GENOMIC DNA]</scope>
    <source>
        <strain evidence="2 3">KCTC 13959</strain>
    </source>
</reference>
<dbReference type="AlphaFoldDB" id="A0A7J5BCE3"/>
<organism evidence="2 3">
    <name type="scientific">Gulosibacter chungangensis</name>
    <dbReference type="NCBI Taxonomy" id="979746"/>
    <lineage>
        <taxon>Bacteria</taxon>
        <taxon>Bacillati</taxon>
        <taxon>Actinomycetota</taxon>
        <taxon>Actinomycetes</taxon>
        <taxon>Micrococcales</taxon>
        <taxon>Microbacteriaceae</taxon>
        <taxon>Gulosibacter</taxon>
    </lineage>
</organism>
<gene>
    <name evidence="2" type="ORF">F8O05_06280</name>
</gene>
<keyword evidence="3" id="KW-1185">Reference proteome</keyword>
<name>A0A7J5BCE3_9MICO</name>
<protein>
    <submittedName>
        <fullName evidence="2">Uncharacterized protein</fullName>
    </submittedName>
</protein>
<sequence>MAKYAVLMRYEVTTGLVIEANSEDEANEIAQQFEEQVHDAAVDTDAVKMSARIWGGGTVDIEVAVDEDDAEDLIDEWIDELESDDEFEEDLDEDEDDSK</sequence>
<dbReference type="Proteomes" id="UP000433493">
    <property type="component" value="Unassembled WGS sequence"/>
</dbReference>
<dbReference type="OrthoDB" id="5125554at2"/>
<proteinExistence type="predicted"/>
<comment type="caution">
    <text evidence="2">The sequence shown here is derived from an EMBL/GenBank/DDBJ whole genome shotgun (WGS) entry which is preliminary data.</text>
</comment>
<feature type="region of interest" description="Disordered" evidence="1">
    <location>
        <begin position="80"/>
        <end position="99"/>
    </location>
</feature>
<evidence type="ECO:0000313" key="3">
    <source>
        <dbReference type="Proteomes" id="UP000433493"/>
    </source>
</evidence>
<evidence type="ECO:0000313" key="2">
    <source>
        <dbReference type="EMBL" id="KAB1643491.1"/>
    </source>
</evidence>
<dbReference type="EMBL" id="WBKB01000003">
    <property type="protein sequence ID" value="KAB1643491.1"/>
    <property type="molecule type" value="Genomic_DNA"/>
</dbReference>